<dbReference type="AlphaFoldDB" id="X0JK09"/>
<name>X0JK09_FUSO5</name>
<evidence type="ECO:0000313" key="1">
    <source>
        <dbReference type="EMBL" id="EXL96746.1"/>
    </source>
</evidence>
<protein>
    <submittedName>
        <fullName evidence="1">Uncharacterized protein</fullName>
    </submittedName>
</protein>
<sequence>MTVSLKHPPESISIFPITAEAQNFCRMAWKEGIKAAAAVAIGLRKYSDRSDEFLVVNVEEPLAQFTDIQYSIFDQGAEVECTSTGIMSLAESLGLVLNQELIEGPQNSLHRMPEDILSWFIATTKGDTRAMSDGFGIMDPNMTDESKVDGFCILQSLFMGYYYDIFGRLVDTLLGKCSSPSEIGGFTIIDVDVGGIPRDSQGLICPGVRTEFLESDIMGPERMRKTIKHNLCEKSTDEDVTFNIKPDWDGNPDTTLICARYKGRRVTAISPLISDRYFCLSYVPPRPRDMTQTSIERSRLEMAVEMTISDLIREDSKLLGSGDVEIPILFQALDRPCLRYCAASIYKDSPVSLSENLVFESAPLSDRANDWLYSPEPAPAGRILSHTMEGK</sequence>
<dbReference type="RefSeq" id="XP_031058836.1">
    <property type="nucleotide sequence ID" value="XM_031211652.1"/>
</dbReference>
<gene>
    <name evidence="1" type="ORF">FOIG_11105</name>
</gene>
<dbReference type="VEuPathDB" id="FungiDB:FOIG_11105"/>
<accession>X0JK09</accession>
<dbReference type="GeneID" id="42036280"/>
<reference evidence="1" key="2">
    <citation type="submission" date="2012-05" db="EMBL/GenBank/DDBJ databases">
        <title>The Genome Annotation of Fusarium oxysporum II5.</title>
        <authorList>
            <consortium name="The Broad Institute Genomics Platform"/>
            <person name="Ma L.-J."/>
            <person name="Corby-Kistler H."/>
            <person name="Broz K."/>
            <person name="Gale L.R."/>
            <person name="Jonkers W."/>
            <person name="O'Donnell K."/>
            <person name="Ploetz R."/>
            <person name="Steinberg C."/>
            <person name="Schwartz D.C."/>
            <person name="VanEtten H."/>
            <person name="Zhou S."/>
            <person name="Young S.K."/>
            <person name="Zeng Q."/>
            <person name="Gargeya S."/>
            <person name="Fitzgerald M."/>
            <person name="Abouelleil A."/>
            <person name="Alvarado L."/>
            <person name="Chapman S.B."/>
            <person name="Gainer-Dewar J."/>
            <person name="Goldberg J."/>
            <person name="Griggs A."/>
            <person name="Gujja S."/>
            <person name="Hansen M."/>
            <person name="Howarth C."/>
            <person name="Imamovic A."/>
            <person name="Ireland A."/>
            <person name="Larimer J."/>
            <person name="McCowan C."/>
            <person name="Murphy C."/>
            <person name="Pearson M."/>
            <person name="Poon T.W."/>
            <person name="Priest M."/>
            <person name="Roberts A."/>
            <person name="Saif S."/>
            <person name="Shea T."/>
            <person name="Sykes S."/>
            <person name="Wortman J."/>
            <person name="Nusbaum C."/>
            <person name="Birren B."/>
        </authorList>
    </citation>
    <scope>NUCLEOTIDE SEQUENCE</scope>
    <source>
        <strain evidence="1">54006</strain>
    </source>
</reference>
<dbReference type="HOGENOM" id="CLU_059416_0_0_1"/>
<dbReference type="Proteomes" id="UP000030685">
    <property type="component" value="Unassembled WGS sequence"/>
</dbReference>
<proteinExistence type="predicted"/>
<organism evidence="1">
    <name type="scientific">Fusarium odoratissimum (strain NRRL 54006)</name>
    <dbReference type="NCBI Taxonomy" id="1089451"/>
    <lineage>
        <taxon>Eukaryota</taxon>
        <taxon>Fungi</taxon>
        <taxon>Dikarya</taxon>
        <taxon>Ascomycota</taxon>
        <taxon>Pezizomycotina</taxon>
        <taxon>Sordariomycetes</taxon>
        <taxon>Hypocreomycetidae</taxon>
        <taxon>Hypocreales</taxon>
        <taxon>Nectriaceae</taxon>
        <taxon>Fusarium</taxon>
        <taxon>Fusarium oxysporum species complex</taxon>
        <taxon>Fusarium oxysporum f. sp. cubense (strain race 4)</taxon>
    </lineage>
</organism>
<reference evidence="1" key="1">
    <citation type="submission" date="2011-11" db="EMBL/GenBank/DDBJ databases">
        <title>The Genome Sequence of Fusarium oxysporum II5.</title>
        <authorList>
            <consortium name="The Broad Institute Genome Sequencing Platform"/>
            <person name="Ma L.-J."/>
            <person name="Gale L.R."/>
            <person name="Schwartz D.C."/>
            <person name="Zhou S."/>
            <person name="Corby-Kistler H."/>
            <person name="Young S.K."/>
            <person name="Zeng Q."/>
            <person name="Gargeya S."/>
            <person name="Fitzgerald M."/>
            <person name="Haas B."/>
            <person name="Abouelleil A."/>
            <person name="Alvarado L."/>
            <person name="Arachchi H.M."/>
            <person name="Berlin A."/>
            <person name="Brown A."/>
            <person name="Chapman S.B."/>
            <person name="Chen Z."/>
            <person name="Dunbar C."/>
            <person name="Freedman E."/>
            <person name="Gearin G."/>
            <person name="Goldberg J."/>
            <person name="Griggs A."/>
            <person name="Gujja S."/>
            <person name="Heiman D."/>
            <person name="Howarth C."/>
            <person name="Larson L."/>
            <person name="Lui A."/>
            <person name="MacDonald P.J.P."/>
            <person name="Montmayeur A."/>
            <person name="Murphy C."/>
            <person name="Neiman D."/>
            <person name="Pearson M."/>
            <person name="Priest M."/>
            <person name="Roberts A."/>
            <person name="Saif S."/>
            <person name="Shea T."/>
            <person name="Shenoy N."/>
            <person name="Sisk P."/>
            <person name="Stolte C."/>
            <person name="Sykes S."/>
            <person name="Wortman J."/>
            <person name="Nusbaum C."/>
            <person name="Birren B."/>
        </authorList>
    </citation>
    <scope>NUCLEOTIDE SEQUENCE [LARGE SCALE GENOMIC DNA]</scope>
    <source>
        <strain evidence="1">54006</strain>
    </source>
</reference>
<dbReference type="EMBL" id="JH658290">
    <property type="protein sequence ID" value="EXL96746.1"/>
    <property type="molecule type" value="Genomic_DNA"/>
</dbReference>